<protein>
    <submittedName>
        <fullName evidence="1">Uncharacterized protein</fullName>
    </submittedName>
</protein>
<gene>
    <name evidence="1" type="ORF">B9Z19DRAFT_1076335</name>
</gene>
<evidence type="ECO:0000313" key="2">
    <source>
        <dbReference type="Proteomes" id="UP000244722"/>
    </source>
</evidence>
<keyword evidence="2" id="KW-1185">Reference proteome</keyword>
<dbReference type="AlphaFoldDB" id="A0A2T7A246"/>
<dbReference type="OrthoDB" id="1739576at2759"/>
<proteinExistence type="predicted"/>
<reference evidence="1 2" key="1">
    <citation type="submission" date="2017-04" db="EMBL/GenBank/DDBJ databases">
        <title>Draft genome sequence of Tuber borchii Vittad., a whitish edible truffle.</title>
        <authorList>
            <consortium name="DOE Joint Genome Institute"/>
            <person name="Murat C."/>
            <person name="Kuo A."/>
            <person name="Barry K.W."/>
            <person name="Clum A."/>
            <person name="Dockter R.B."/>
            <person name="Fauchery L."/>
            <person name="Iotti M."/>
            <person name="Kohler A."/>
            <person name="Labutti K."/>
            <person name="Lindquist E.A."/>
            <person name="Lipzen A."/>
            <person name="Ohm R.A."/>
            <person name="Wang M."/>
            <person name="Grigoriev I.V."/>
            <person name="Zambonelli A."/>
            <person name="Martin F.M."/>
        </authorList>
    </citation>
    <scope>NUCLEOTIDE SEQUENCE [LARGE SCALE GENOMIC DNA]</scope>
    <source>
        <strain evidence="1 2">Tbo3840</strain>
    </source>
</reference>
<evidence type="ECO:0000313" key="1">
    <source>
        <dbReference type="EMBL" id="PUU81804.1"/>
    </source>
</evidence>
<sequence>MPGENGQPPLVPSHYNSIILIARVNQLPKSNIRGNRNPSMREMAQSEHMWEVQLRNLGGLNDMHFDPKPTARIAAR</sequence>
<accession>A0A2T7A246</accession>
<name>A0A2T7A246_TUBBO</name>
<dbReference type="Proteomes" id="UP000244722">
    <property type="component" value="Unassembled WGS sequence"/>
</dbReference>
<comment type="caution">
    <text evidence="1">The sequence shown here is derived from an EMBL/GenBank/DDBJ whole genome shotgun (WGS) entry which is preliminary data.</text>
</comment>
<dbReference type="EMBL" id="NESQ01000039">
    <property type="protein sequence ID" value="PUU81804.1"/>
    <property type="molecule type" value="Genomic_DNA"/>
</dbReference>
<organism evidence="1 2">
    <name type="scientific">Tuber borchii</name>
    <name type="common">White truffle</name>
    <dbReference type="NCBI Taxonomy" id="42251"/>
    <lineage>
        <taxon>Eukaryota</taxon>
        <taxon>Fungi</taxon>
        <taxon>Dikarya</taxon>
        <taxon>Ascomycota</taxon>
        <taxon>Pezizomycotina</taxon>
        <taxon>Pezizomycetes</taxon>
        <taxon>Pezizales</taxon>
        <taxon>Tuberaceae</taxon>
        <taxon>Tuber</taxon>
    </lineage>
</organism>